<sequence length="102" mass="10558">MVSLFGGGGGLPELGLGFGGPPEVAWRLRGLPKLVWMRWTSSDRSPSKKEELSVLGIGVIVGVGYIGGGDCRCWMCPLALGMGLWCPSASGIGLWGSISAGH</sequence>
<gene>
    <name evidence="1" type="ORF">ILEXP_LOCUS25094</name>
</gene>
<name>A0ABC8SH67_9AQUA</name>
<protein>
    <submittedName>
        <fullName evidence="1">Uncharacterized protein</fullName>
    </submittedName>
</protein>
<proteinExistence type="predicted"/>
<accession>A0ABC8SH67</accession>
<organism evidence="1 2">
    <name type="scientific">Ilex paraguariensis</name>
    <name type="common">yerba mate</name>
    <dbReference type="NCBI Taxonomy" id="185542"/>
    <lineage>
        <taxon>Eukaryota</taxon>
        <taxon>Viridiplantae</taxon>
        <taxon>Streptophyta</taxon>
        <taxon>Embryophyta</taxon>
        <taxon>Tracheophyta</taxon>
        <taxon>Spermatophyta</taxon>
        <taxon>Magnoliopsida</taxon>
        <taxon>eudicotyledons</taxon>
        <taxon>Gunneridae</taxon>
        <taxon>Pentapetalae</taxon>
        <taxon>asterids</taxon>
        <taxon>campanulids</taxon>
        <taxon>Aquifoliales</taxon>
        <taxon>Aquifoliaceae</taxon>
        <taxon>Ilex</taxon>
    </lineage>
</organism>
<comment type="caution">
    <text evidence="1">The sequence shown here is derived from an EMBL/GenBank/DDBJ whole genome shotgun (WGS) entry which is preliminary data.</text>
</comment>
<dbReference type="EMBL" id="CAUOFW020002879">
    <property type="protein sequence ID" value="CAK9156547.1"/>
    <property type="molecule type" value="Genomic_DNA"/>
</dbReference>
<evidence type="ECO:0000313" key="1">
    <source>
        <dbReference type="EMBL" id="CAK9156547.1"/>
    </source>
</evidence>
<dbReference type="Proteomes" id="UP001642360">
    <property type="component" value="Unassembled WGS sequence"/>
</dbReference>
<keyword evidence="2" id="KW-1185">Reference proteome</keyword>
<dbReference type="AlphaFoldDB" id="A0ABC8SH67"/>
<reference evidence="1 2" key="1">
    <citation type="submission" date="2024-02" db="EMBL/GenBank/DDBJ databases">
        <authorList>
            <person name="Vignale AGUSTIN F."/>
            <person name="Sosa J E."/>
            <person name="Modenutti C."/>
        </authorList>
    </citation>
    <scope>NUCLEOTIDE SEQUENCE [LARGE SCALE GENOMIC DNA]</scope>
</reference>
<evidence type="ECO:0000313" key="2">
    <source>
        <dbReference type="Proteomes" id="UP001642360"/>
    </source>
</evidence>